<evidence type="ECO:0000256" key="3">
    <source>
        <dbReference type="PROSITE-ProRule" id="PRU00023"/>
    </source>
</evidence>
<dbReference type="Pfam" id="PF00023">
    <property type="entry name" value="Ank"/>
    <property type="match status" value="1"/>
</dbReference>
<reference evidence="6" key="1">
    <citation type="journal article" date="2023" name="IScience">
        <title>Live-bearing cockroach genome reveals convergent evolutionary mechanisms linked to viviparity in insects and beyond.</title>
        <authorList>
            <person name="Fouks B."/>
            <person name="Harrison M.C."/>
            <person name="Mikhailova A.A."/>
            <person name="Marchal E."/>
            <person name="English S."/>
            <person name="Carruthers M."/>
            <person name="Jennings E.C."/>
            <person name="Chiamaka E.L."/>
            <person name="Frigard R.A."/>
            <person name="Pippel M."/>
            <person name="Attardo G.M."/>
            <person name="Benoit J.B."/>
            <person name="Bornberg-Bauer E."/>
            <person name="Tobe S.S."/>
        </authorList>
    </citation>
    <scope>NUCLEOTIDE SEQUENCE</scope>
    <source>
        <strain evidence="6">Stay&amp;Tobe</strain>
    </source>
</reference>
<feature type="compositionally biased region" description="Basic and acidic residues" evidence="4">
    <location>
        <begin position="711"/>
        <end position="726"/>
    </location>
</feature>
<sequence>MEDLAKDEQGQLLLALIKKDINNFRKLLKNKKINPHFWYPKPHNTTCLQYACRNYGCHEFIEALFDIRNVGPNISVIHPEAIHLAAKYGNTEALKVLLNNVKTKLNAIDKHGRTALHYAVGGYVEKTTTEETKKKIIECIQLLMGQRNFFVNQQNFRGYTAIHEAANKADQKLVSAMIKFRTHDMNIDLHGNDTKSARDVIEEKFSVLKSLLHEERPRDIKTILQHRLLKSMEEGNISTFKNILSTVNSSGNSMIDPNYWYSSCMSTCLEKAIKDHDSKEFVKELLEAGADLNLVNPITEKAPIHLSIELYNINALKNLLLNNTIDVNIENIHCKTPLHIAVEKDSIESVKLILGKDDVNVNKSDNDGNTPLYLAAKKKNKEIVQIILDYMNENKKSIKVEDRHLISNNFPDLSIRIQDCETIDTSRKVSSYLFQLLYRKKINTFCKEFMKEITDTNDLANKDDGRLTFLQYAVTNNMTNVVGLLLNKNADPNKTSHSEEAPFIIATKLQNGSIMDLFFNLPKHKFDINITDFKGNTALQFAVSNSNLTHVIKLLRHGANIHIKNMYDKSPFDSKTLENILNLCIKKNGYPSKENYELIFDFTLFLSLKNLQKEEIPNNLPNEVIIVEMSTNENEAVNNHPFMNSELHTSEAKPVLKPVASCSNSMQTNSHNSICETEHEGTSLLGNENNDTSNLDVKQGNQNENCGESHQQTRDDLQHEMSETENRGNLTNNETNFMLETEMGFLYEISKSNKLRNTINHPAIRCFLHFKWQLVKYFYYTNLFITAVFVILINFYLLGKSDNTSFGDICLFYVSLLFLFFFINERIYSTYNRFQQYQIFVRLVLSRFDQLYPTFFKKNLKMDQEILGETNYIISARDNISDSEQIKEKLLIIEAVMYQIRDNCNNKYLDKIQE</sequence>
<evidence type="ECO:0000256" key="5">
    <source>
        <dbReference type="SAM" id="Phobius"/>
    </source>
</evidence>
<dbReference type="Gene3D" id="1.25.40.20">
    <property type="entry name" value="Ankyrin repeat-containing domain"/>
    <property type="match status" value="4"/>
</dbReference>
<evidence type="ECO:0000256" key="2">
    <source>
        <dbReference type="ARBA" id="ARBA00023043"/>
    </source>
</evidence>
<feature type="transmembrane region" description="Helical" evidence="5">
    <location>
        <begin position="804"/>
        <end position="823"/>
    </location>
</feature>
<dbReference type="PANTHER" id="PTHR24198">
    <property type="entry name" value="ANKYRIN REPEAT AND PROTEIN KINASE DOMAIN-CONTAINING PROTEIN"/>
    <property type="match status" value="1"/>
</dbReference>
<reference evidence="6" key="2">
    <citation type="submission" date="2023-05" db="EMBL/GenBank/DDBJ databases">
        <authorList>
            <person name="Fouks B."/>
        </authorList>
    </citation>
    <scope>NUCLEOTIDE SEQUENCE</scope>
    <source>
        <strain evidence="6">Stay&amp;Tobe</strain>
        <tissue evidence="6">Testes</tissue>
    </source>
</reference>
<evidence type="ECO:0000256" key="1">
    <source>
        <dbReference type="ARBA" id="ARBA00022737"/>
    </source>
</evidence>
<evidence type="ECO:0000256" key="4">
    <source>
        <dbReference type="SAM" id="MobiDB-lite"/>
    </source>
</evidence>
<name>A0AAD8ENS2_DIPPU</name>
<dbReference type="PROSITE" id="PS50297">
    <property type="entry name" value="ANK_REP_REGION"/>
    <property type="match status" value="2"/>
</dbReference>
<dbReference type="SUPFAM" id="SSF48403">
    <property type="entry name" value="Ankyrin repeat"/>
    <property type="match status" value="3"/>
</dbReference>
<keyword evidence="7" id="KW-1185">Reference proteome</keyword>
<keyword evidence="5" id="KW-1133">Transmembrane helix</keyword>
<evidence type="ECO:0000313" key="6">
    <source>
        <dbReference type="EMBL" id="KAJ9597565.1"/>
    </source>
</evidence>
<dbReference type="InterPro" id="IPR036770">
    <property type="entry name" value="Ankyrin_rpt-contain_sf"/>
</dbReference>
<feature type="repeat" description="ANK" evidence="3">
    <location>
        <begin position="534"/>
        <end position="566"/>
    </location>
</feature>
<feature type="region of interest" description="Disordered" evidence="4">
    <location>
        <begin position="663"/>
        <end position="731"/>
    </location>
</feature>
<dbReference type="AlphaFoldDB" id="A0AAD8ENS2"/>
<dbReference type="Proteomes" id="UP001233999">
    <property type="component" value="Unassembled WGS sequence"/>
</dbReference>
<feature type="transmembrane region" description="Helical" evidence="5">
    <location>
        <begin position="777"/>
        <end position="798"/>
    </location>
</feature>
<keyword evidence="1" id="KW-0677">Repeat</keyword>
<comment type="caution">
    <text evidence="6">The sequence shown here is derived from an EMBL/GenBank/DDBJ whole genome shotgun (WGS) entry which is preliminary data.</text>
</comment>
<proteinExistence type="predicted"/>
<keyword evidence="5" id="KW-0812">Transmembrane</keyword>
<feature type="compositionally biased region" description="Polar residues" evidence="4">
    <location>
        <begin position="684"/>
        <end position="710"/>
    </location>
</feature>
<dbReference type="PANTHER" id="PTHR24198:SF165">
    <property type="entry name" value="ANKYRIN REPEAT-CONTAINING PROTEIN-RELATED"/>
    <property type="match status" value="1"/>
</dbReference>
<dbReference type="InterPro" id="IPR002110">
    <property type="entry name" value="Ankyrin_rpt"/>
</dbReference>
<dbReference type="Pfam" id="PF12796">
    <property type="entry name" value="Ank_2"/>
    <property type="match status" value="3"/>
</dbReference>
<gene>
    <name evidence="6" type="ORF">L9F63_011566</name>
</gene>
<dbReference type="EMBL" id="JASPKZ010001600">
    <property type="protein sequence ID" value="KAJ9597565.1"/>
    <property type="molecule type" value="Genomic_DNA"/>
</dbReference>
<keyword evidence="2 3" id="KW-0040">ANK repeat</keyword>
<feature type="repeat" description="ANK" evidence="3">
    <location>
        <begin position="367"/>
        <end position="389"/>
    </location>
</feature>
<dbReference type="PROSITE" id="PS50088">
    <property type="entry name" value="ANK_REPEAT"/>
    <property type="match status" value="2"/>
</dbReference>
<keyword evidence="5" id="KW-0472">Membrane</keyword>
<dbReference type="SMART" id="SM00248">
    <property type="entry name" value="ANK"/>
    <property type="match status" value="10"/>
</dbReference>
<organism evidence="6 7">
    <name type="scientific">Diploptera punctata</name>
    <name type="common">Pacific beetle cockroach</name>
    <dbReference type="NCBI Taxonomy" id="6984"/>
    <lineage>
        <taxon>Eukaryota</taxon>
        <taxon>Metazoa</taxon>
        <taxon>Ecdysozoa</taxon>
        <taxon>Arthropoda</taxon>
        <taxon>Hexapoda</taxon>
        <taxon>Insecta</taxon>
        <taxon>Pterygota</taxon>
        <taxon>Neoptera</taxon>
        <taxon>Polyneoptera</taxon>
        <taxon>Dictyoptera</taxon>
        <taxon>Blattodea</taxon>
        <taxon>Blaberoidea</taxon>
        <taxon>Blaberidae</taxon>
        <taxon>Diplopterinae</taxon>
        <taxon>Diploptera</taxon>
    </lineage>
</organism>
<evidence type="ECO:0000313" key="7">
    <source>
        <dbReference type="Proteomes" id="UP001233999"/>
    </source>
</evidence>
<feature type="compositionally biased region" description="Polar residues" evidence="4">
    <location>
        <begin position="663"/>
        <end position="675"/>
    </location>
</feature>
<accession>A0AAD8ENS2</accession>
<protein>
    <submittedName>
        <fullName evidence="6">Uncharacterized protein</fullName>
    </submittedName>
</protein>